<feature type="signal peptide" evidence="2">
    <location>
        <begin position="1"/>
        <end position="21"/>
    </location>
</feature>
<reference evidence="4" key="1">
    <citation type="submission" date="2025-08" db="UniProtKB">
        <authorList>
            <consortium name="RefSeq"/>
        </authorList>
    </citation>
    <scope>IDENTIFICATION</scope>
</reference>
<dbReference type="RefSeq" id="XP_024942946.1">
    <property type="nucleotide sequence ID" value="XM_025087178.1"/>
</dbReference>
<evidence type="ECO:0000313" key="3">
    <source>
        <dbReference type="Proteomes" id="UP000694920"/>
    </source>
</evidence>
<keyword evidence="3" id="KW-1185">Reference proteome</keyword>
<proteinExistence type="predicted"/>
<dbReference type="KEGG" id="ccin:112494656"/>
<feature type="chain" id="PRO_5042557475" evidence="2">
    <location>
        <begin position="22"/>
        <end position="341"/>
    </location>
</feature>
<keyword evidence="1" id="KW-0193">Cuticle</keyword>
<dbReference type="InterPro" id="IPR000618">
    <property type="entry name" value="Insect_cuticle"/>
</dbReference>
<gene>
    <name evidence="4" type="primary">LOC112494656</name>
</gene>
<dbReference type="PROSITE" id="PS51155">
    <property type="entry name" value="CHIT_BIND_RR_2"/>
    <property type="match status" value="1"/>
</dbReference>
<organism evidence="3 4">
    <name type="scientific">Cephus cinctus</name>
    <name type="common">Wheat stem sawfly</name>
    <dbReference type="NCBI Taxonomy" id="211228"/>
    <lineage>
        <taxon>Eukaryota</taxon>
        <taxon>Metazoa</taxon>
        <taxon>Ecdysozoa</taxon>
        <taxon>Arthropoda</taxon>
        <taxon>Hexapoda</taxon>
        <taxon>Insecta</taxon>
        <taxon>Pterygota</taxon>
        <taxon>Neoptera</taxon>
        <taxon>Endopterygota</taxon>
        <taxon>Hymenoptera</taxon>
        <taxon>Cephoidea</taxon>
        <taxon>Cephidae</taxon>
        <taxon>Cephus</taxon>
    </lineage>
</organism>
<dbReference type="Proteomes" id="UP000694920">
    <property type="component" value="Unplaced"/>
</dbReference>
<protein>
    <submittedName>
        <fullName evidence="4">Uncharacterized protein LOC112494656</fullName>
    </submittedName>
</protein>
<evidence type="ECO:0000256" key="2">
    <source>
        <dbReference type="SAM" id="SignalP"/>
    </source>
</evidence>
<dbReference type="GO" id="GO:0042302">
    <property type="term" value="F:structural constituent of cuticle"/>
    <property type="evidence" value="ECO:0007669"/>
    <property type="project" value="UniProtKB-UniRule"/>
</dbReference>
<evidence type="ECO:0000313" key="4">
    <source>
        <dbReference type="RefSeq" id="XP_024942946.1"/>
    </source>
</evidence>
<dbReference type="Pfam" id="PF00379">
    <property type="entry name" value="Chitin_bind_4"/>
    <property type="match status" value="1"/>
</dbReference>
<keyword evidence="2" id="KW-0732">Signal</keyword>
<accession>A0AAJ7RMB1</accession>
<name>A0AAJ7RMB1_CEPCN</name>
<sequence>MYHLNTVCTLGLLNLYVVVHSVELPIPEHRLEPRNFNHHPYTVLPQLLLEDFDHPYAALSFKLSGAKGRQNTHDINHVSQFGNLDDYVRRLLGTRMATPRNYSVSKKVENGRQKSSHAYSLEKIEQPCENHGSSTRGQYKVSLPEERLRIVNYIADDDGYRADVSYEQEHNHRHHYYYQDQDQDRHHYQKQEQLKEKPIVENVEDLPAEVDVHTRIALQSANLAKIQSDLVNIPRRGHVDQKPARSYQSDVSAPGSASFSTLYEGILLSSLLPTRTTYELTNAATINNEIISSSSDRSRSDYLYDDSASTRGPVYTYRVSKDCDYLNYNSYDYLLHYPCWL</sequence>
<dbReference type="GeneID" id="112494656"/>
<evidence type="ECO:0000256" key="1">
    <source>
        <dbReference type="PROSITE-ProRule" id="PRU00497"/>
    </source>
</evidence>
<dbReference type="AlphaFoldDB" id="A0AAJ7RMB1"/>